<dbReference type="SUPFAM" id="SSF53383">
    <property type="entry name" value="PLP-dependent transferases"/>
    <property type="match status" value="1"/>
</dbReference>
<dbReference type="InterPro" id="IPR015422">
    <property type="entry name" value="PyrdxlP-dep_Trfase_small"/>
</dbReference>
<dbReference type="Proteomes" id="UP000253792">
    <property type="component" value="Unassembled WGS sequence"/>
</dbReference>
<dbReference type="InterPro" id="IPR000192">
    <property type="entry name" value="Aminotrans_V_dom"/>
</dbReference>
<dbReference type="PANTHER" id="PTHR43586:SF4">
    <property type="entry name" value="ISOPENICILLIN N EPIMERASE"/>
    <property type="match status" value="1"/>
</dbReference>
<dbReference type="EMBL" id="PPTP01000005">
    <property type="protein sequence ID" value="RDB55325.1"/>
    <property type="molecule type" value="Genomic_DNA"/>
</dbReference>
<reference evidence="2 3" key="1">
    <citation type="journal article" date="2018" name="Elife">
        <title>Discovery and characterization of a prevalent human gut bacterial enzyme sufficient for the inactivation of a family of plant toxins.</title>
        <authorList>
            <person name="Koppel N."/>
            <person name="Bisanz J.E."/>
            <person name="Pandelia M.E."/>
            <person name="Turnbaugh P.J."/>
            <person name="Balskus E.P."/>
        </authorList>
    </citation>
    <scope>NUCLEOTIDE SEQUENCE [LARGE SCALE GENOMIC DNA]</scope>
    <source>
        <strain evidence="3">anaerobia AP69FAA</strain>
    </source>
</reference>
<dbReference type="InterPro" id="IPR015424">
    <property type="entry name" value="PyrdxlP-dep_Trfase"/>
</dbReference>
<proteinExistence type="predicted"/>
<keyword evidence="3" id="KW-1185">Reference proteome</keyword>
<sequence length="377" mass="38410">MIYVDNAATTMHKPQVVIDAVCGAMTSFGGPGRGSHQAALDASMAVFGARQAVSDLLDAWGAGSVSFALNATMALNIAIDGLLPAGGVAVTTAASHNSVLRPLNRARDDRGCPVRVAAILPDGSLDWESYERALVDASLVVVTHASNVTGDVYDIERMAASAHKAGALFVLDAAQTAGAWAFSASGIGADVVCFTGHKSLYGPQGTGGLCVRPGLDIAPLVEGGSGVHSFDERHPRFMPEALEAGTANAHGLAGLAAGCCWLAERGVADVQAHIEGLVTRFLDGVADIDGVQVLGGGSGQRCGIVAVNVGDADSGEIADRLAQGWGVCVRPGAHCAPLMHTALGTQQQGAVRFSFGAMNSQRDCDGALSALRDIACP</sequence>
<name>A0A369LAZ7_9ACTN</name>
<evidence type="ECO:0000313" key="3">
    <source>
        <dbReference type="Proteomes" id="UP000253792"/>
    </source>
</evidence>
<dbReference type="InterPro" id="IPR015421">
    <property type="entry name" value="PyrdxlP-dep_Trfase_major"/>
</dbReference>
<gene>
    <name evidence="2" type="ORF">C1880_06460</name>
</gene>
<dbReference type="Pfam" id="PF00266">
    <property type="entry name" value="Aminotran_5"/>
    <property type="match status" value="1"/>
</dbReference>
<dbReference type="Gene3D" id="3.90.1150.10">
    <property type="entry name" value="Aspartate Aminotransferase, domain 1"/>
    <property type="match status" value="1"/>
</dbReference>
<dbReference type="PANTHER" id="PTHR43586">
    <property type="entry name" value="CYSTEINE DESULFURASE"/>
    <property type="match status" value="1"/>
</dbReference>
<accession>A0A369LAZ7</accession>
<evidence type="ECO:0000313" key="2">
    <source>
        <dbReference type="EMBL" id="RDB55325.1"/>
    </source>
</evidence>
<dbReference type="RefSeq" id="WP_114620762.1">
    <property type="nucleotide sequence ID" value="NZ_PPTP01000005.1"/>
</dbReference>
<comment type="caution">
    <text evidence="2">The sequence shown here is derived from an EMBL/GenBank/DDBJ whole genome shotgun (WGS) entry which is preliminary data.</text>
</comment>
<organism evidence="2 3">
    <name type="scientific">Senegalimassilia anaerobia</name>
    <dbReference type="NCBI Taxonomy" id="1473216"/>
    <lineage>
        <taxon>Bacteria</taxon>
        <taxon>Bacillati</taxon>
        <taxon>Actinomycetota</taxon>
        <taxon>Coriobacteriia</taxon>
        <taxon>Coriobacteriales</taxon>
        <taxon>Coriobacteriaceae</taxon>
        <taxon>Senegalimassilia</taxon>
    </lineage>
</organism>
<feature type="domain" description="Aminotransferase class V" evidence="1">
    <location>
        <begin position="2"/>
        <end position="365"/>
    </location>
</feature>
<dbReference type="STRING" id="1034345.GCA_000236865_00139"/>
<evidence type="ECO:0000259" key="1">
    <source>
        <dbReference type="Pfam" id="PF00266"/>
    </source>
</evidence>
<protein>
    <submittedName>
        <fullName evidence="2">Cysteine desulfurase</fullName>
    </submittedName>
</protein>
<dbReference type="OrthoDB" id="7592443at2"/>
<dbReference type="Gene3D" id="3.40.640.10">
    <property type="entry name" value="Type I PLP-dependent aspartate aminotransferase-like (Major domain)"/>
    <property type="match status" value="1"/>
</dbReference>
<dbReference type="AlphaFoldDB" id="A0A369LAZ7"/>